<sequence>MILSTYGLDCLYLNSRSLKAFVKTDDNCSKICKINIFQQLVYCGGYDVVCVCETWLNDCVLDSELLPGYSIFRRDRVGKTGGGVLVAVRDTIRAKRRTDLEGNNVELVVVELFKANNQSIILYTFYRPPSSTLDSIQQLNSILDNIPESMCIILIGDFNLPAIDWSLDHPNPNNNGGLLENKFCDLVGDHFLEQLISGSTHRDGNKLDLLLCNYAEIIKNVTSSTPEQFGFPTDHHIIEFEIQQKFARVKPIKRTIFDYRQGNFEELRTSLLQAGFDSDGVLTEEIDQHWTRWKEWFLAHVNKFIPKNVVKDTNSPPWVDGDVRHLLPKKYAALKKYRQSKTTARKQKLRTLTQTIKYAMRQKHRDYLVKIKDSFLDNPKLFWSYHKSTCRHRESKVSEISYKGVTAKTAAHKAELFNARCTVTSILILTIASLLFNNQHGRTRLSQATGVMLQTPMCRTATFQSSYFNRIVKPWNNVCQDVNPDTFSSPISFKNFLKRSYLELLRSVYDVDLP</sequence>
<dbReference type="PANTHER" id="PTHR33395">
    <property type="entry name" value="TRANSCRIPTASE, PUTATIVE-RELATED-RELATED"/>
    <property type="match status" value="1"/>
</dbReference>
<feature type="domain" description="Endonuclease/exonuclease/phosphatase" evidence="1">
    <location>
        <begin position="45"/>
        <end position="235"/>
    </location>
</feature>
<proteinExistence type="predicted"/>
<keyword evidence="3" id="KW-1185">Reference proteome</keyword>
<evidence type="ECO:0000313" key="3">
    <source>
        <dbReference type="Proteomes" id="UP001152795"/>
    </source>
</evidence>
<gene>
    <name evidence="2" type="ORF">PACLA_8A078994</name>
</gene>
<evidence type="ECO:0000313" key="2">
    <source>
        <dbReference type="EMBL" id="CAB3980061.1"/>
    </source>
</evidence>
<dbReference type="InterPro" id="IPR005135">
    <property type="entry name" value="Endo/exonuclease/phosphatase"/>
</dbReference>
<comment type="caution">
    <text evidence="2">The sequence shown here is derived from an EMBL/GenBank/DDBJ whole genome shotgun (WGS) entry which is preliminary data.</text>
</comment>
<dbReference type="EMBL" id="CACRXK020000254">
    <property type="protein sequence ID" value="CAB3980061.1"/>
    <property type="molecule type" value="Genomic_DNA"/>
</dbReference>
<dbReference type="OrthoDB" id="5990125at2759"/>
<dbReference type="GO" id="GO:0031012">
    <property type="term" value="C:extracellular matrix"/>
    <property type="evidence" value="ECO:0007669"/>
    <property type="project" value="TreeGrafter"/>
</dbReference>
<dbReference type="Proteomes" id="UP001152795">
    <property type="component" value="Unassembled WGS sequence"/>
</dbReference>
<dbReference type="InterPro" id="IPR036691">
    <property type="entry name" value="Endo/exonu/phosph_ase_sf"/>
</dbReference>
<accession>A0A7D9D9C0</accession>
<dbReference type="Pfam" id="PF03372">
    <property type="entry name" value="Exo_endo_phos"/>
    <property type="match status" value="1"/>
</dbReference>
<dbReference type="GO" id="GO:0003824">
    <property type="term" value="F:catalytic activity"/>
    <property type="evidence" value="ECO:0007669"/>
    <property type="project" value="InterPro"/>
</dbReference>
<dbReference type="AlphaFoldDB" id="A0A7D9D9C0"/>
<reference evidence="2" key="1">
    <citation type="submission" date="2020-04" db="EMBL/GenBank/DDBJ databases">
        <authorList>
            <person name="Alioto T."/>
            <person name="Alioto T."/>
            <person name="Gomez Garrido J."/>
        </authorList>
    </citation>
    <scope>NUCLEOTIDE SEQUENCE</scope>
    <source>
        <strain evidence="2">A484AB</strain>
    </source>
</reference>
<organism evidence="2 3">
    <name type="scientific">Paramuricea clavata</name>
    <name type="common">Red gorgonian</name>
    <name type="synonym">Violescent sea-whip</name>
    <dbReference type="NCBI Taxonomy" id="317549"/>
    <lineage>
        <taxon>Eukaryota</taxon>
        <taxon>Metazoa</taxon>
        <taxon>Cnidaria</taxon>
        <taxon>Anthozoa</taxon>
        <taxon>Octocorallia</taxon>
        <taxon>Malacalcyonacea</taxon>
        <taxon>Plexauridae</taxon>
        <taxon>Paramuricea</taxon>
    </lineage>
</organism>
<dbReference type="PANTHER" id="PTHR33395:SF22">
    <property type="entry name" value="REVERSE TRANSCRIPTASE DOMAIN-CONTAINING PROTEIN"/>
    <property type="match status" value="1"/>
</dbReference>
<name>A0A7D9D9C0_PARCT</name>
<evidence type="ECO:0000259" key="1">
    <source>
        <dbReference type="Pfam" id="PF03372"/>
    </source>
</evidence>
<protein>
    <recommendedName>
        <fullName evidence="1">Endonuclease/exonuclease/phosphatase domain-containing protein</fullName>
    </recommendedName>
</protein>
<dbReference type="Gene3D" id="3.60.10.10">
    <property type="entry name" value="Endonuclease/exonuclease/phosphatase"/>
    <property type="match status" value="1"/>
</dbReference>
<dbReference type="SUPFAM" id="SSF56219">
    <property type="entry name" value="DNase I-like"/>
    <property type="match status" value="1"/>
</dbReference>